<dbReference type="PROSITE" id="PS51379">
    <property type="entry name" value="4FE4S_FER_2"/>
    <property type="match status" value="2"/>
</dbReference>
<reference evidence="5 6" key="1">
    <citation type="submission" date="2023-07" db="EMBL/GenBank/DDBJ databases">
        <title>Genomic Encyclopedia of Type Strains, Phase IV (KMG-IV): sequencing the most valuable type-strain genomes for metagenomic binning, comparative biology and taxonomic classification.</title>
        <authorList>
            <person name="Goeker M."/>
        </authorList>
    </citation>
    <scope>NUCLEOTIDE SEQUENCE [LARGE SCALE GENOMIC DNA]</scope>
    <source>
        <strain evidence="5 6">DSM 16980</strain>
    </source>
</reference>
<evidence type="ECO:0000256" key="3">
    <source>
        <dbReference type="ARBA" id="ARBA00023014"/>
    </source>
</evidence>
<dbReference type="Pfam" id="PF13237">
    <property type="entry name" value="Fer4_10"/>
    <property type="match status" value="1"/>
</dbReference>
<keyword evidence="3" id="KW-0411">Iron-sulfur</keyword>
<dbReference type="Gene3D" id="3.30.70.20">
    <property type="match status" value="1"/>
</dbReference>
<dbReference type="EC" id="1.97.1.9" evidence="5"/>
<proteinExistence type="predicted"/>
<dbReference type="SUPFAM" id="SSF54862">
    <property type="entry name" value="4Fe-4S ferredoxins"/>
    <property type="match status" value="1"/>
</dbReference>
<protein>
    <submittedName>
        <fullName evidence="5">Selenate reductase</fullName>
        <ecNumber evidence="5">1.97.1.9</ecNumber>
    </submittedName>
</protein>
<dbReference type="InterPro" id="IPR017896">
    <property type="entry name" value="4Fe4S_Fe-S-bd"/>
</dbReference>
<keyword evidence="5" id="KW-0560">Oxidoreductase</keyword>
<keyword evidence="1" id="KW-0479">Metal-binding</keyword>
<evidence type="ECO:0000259" key="4">
    <source>
        <dbReference type="PROSITE" id="PS51379"/>
    </source>
</evidence>
<feature type="domain" description="4Fe-4S ferredoxin-type" evidence="4">
    <location>
        <begin position="448"/>
        <end position="477"/>
    </location>
</feature>
<accession>A0ABT9YAV4</accession>
<keyword evidence="2" id="KW-0408">Iron</keyword>
<name>A0ABT9YAV4_9FIRM</name>
<dbReference type="SUPFAM" id="SSF51395">
    <property type="entry name" value="FMN-linked oxidoreductases"/>
    <property type="match status" value="1"/>
</dbReference>
<evidence type="ECO:0000256" key="2">
    <source>
        <dbReference type="ARBA" id="ARBA00023004"/>
    </source>
</evidence>
<dbReference type="EMBL" id="JAUSUE010000014">
    <property type="protein sequence ID" value="MDQ0204239.1"/>
    <property type="molecule type" value="Genomic_DNA"/>
</dbReference>
<dbReference type="InterPro" id="IPR017900">
    <property type="entry name" value="4Fe4S_Fe_S_CS"/>
</dbReference>
<gene>
    <name evidence="5" type="ORF">J2S01_001967</name>
</gene>
<evidence type="ECO:0000256" key="1">
    <source>
        <dbReference type="ARBA" id="ARBA00022723"/>
    </source>
</evidence>
<feature type="domain" description="4Fe-4S ferredoxin-type" evidence="4">
    <location>
        <begin position="480"/>
        <end position="510"/>
    </location>
</feature>
<comment type="caution">
    <text evidence="5">The sequence shown here is derived from an EMBL/GenBank/DDBJ whole genome shotgun (WGS) entry which is preliminary data.</text>
</comment>
<dbReference type="PROSITE" id="PS00198">
    <property type="entry name" value="4FE4S_FER_1"/>
    <property type="match status" value="2"/>
</dbReference>
<evidence type="ECO:0000313" key="6">
    <source>
        <dbReference type="Proteomes" id="UP001239167"/>
    </source>
</evidence>
<sequence>MQTGSGRALAKASLKADMSDKMIPADFSVMLKNIRNEYNSKKTVYGVPAKIISRKISYKNEYMDIEMPFGPAAGPHTQLAQNIAAGYAAGARFFELKTVQVIDGEELHINKPCISVPDECECYNIEWSTELTTAQAFAEYVKAYLLLKFMSVEFELGRPDGFSFNMSVGYDLQGIKSKKVDTFIENMKNAENTAVYRECCACLAEETDSFSKFSLTDLERIKPQIAQSITVSTMHGCPAEEIEKIAEYLMAEKKLPVYIKLNPTLNGLAETKKILADRGYAYIKLIESNFVNDLSQDDAEAMLRRLLKKAEKAKGFFGVKLTNTLPVAADGQLPDKQMYLSGKPLFLLSLAAAEKLAEKFGDELPVSFSGGLDGHNISQIFETGIYPLTMATVLLKGKGYRCLSEYADLFGRIEKTVSRPQKDKISFLTGISLNDAYYCKKQMVRSKKGAKLPLLNCKNCGLCITVCPNRANIMLDAGGKKQVVHIDAFCNECGSCAVFCPYEGKPYRAKFTVYHSLKAYMTGINDGMVKAEDDWKIRIMAAKKEDSRDQAELIKAAKKDMRMML</sequence>
<organism evidence="5 6">
    <name type="scientific">Pectinatus haikarae</name>
    <dbReference type="NCBI Taxonomy" id="349096"/>
    <lineage>
        <taxon>Bacteria</taxon>
        <taxon>Bacillati</taxon>
        <taxon>Bacillota</taxon>
        <taxon>Negativicutes</taxon>
        <taxon>Selenomonadales</taxon>
        <taxon>Selenomonadaceae</taxon>
        <taxon>Pectinatus</taxon>
    </lineage>
</organism>
<dbReference type="GO" id="GO:0033797">
    <property type="term" value="F:selenate reductase activity"/>
    <property type="evidence" value="ECO:0007669"/>
    <property type="project" value="UniProtKB-EC"/>
</dbReference>
<dbReference type="Proteomes" id="UP001239167">
    <property type="component" value="Unassembled WGS sequence"/>
</dbReference>
<keyword evidence="6" id="KW-1185">Reference proteome</keyword>
<evidence type="ECO:0000313" key="5">
    <source>
        <dbReference type="EMBL" id="MDQ0204239.1"/>
    </source>
</evidence>